<protein>
    <submittedName>
        <fullName evidence="2">Uncharacterized protein</fullName>
    </submittedName>
</protein>
<name>A0A061A898_9MOLU</name>
<reference evidence="3" key="1">
    <citation type="submission" date="2014-05" db="EMBL/GenBank/DDBJ databases">
        <authorList>
            <person name="Kube M."/>
        </authorList>
    </citation>
    <scope>NUCLEOTIDE SEQUENCE [LARGE SCALE GENOMIC DNA]</scope>
</reference>
<dbReference type="OrthoDB" id="384015at2"/>
<feature type="transmembrane region" description="Helical" evidence="1">
    <location>
        <begin position="12"/>
        <end position="31"/>
    </location>
</feature>
<sequence>MFKLIKRIIKIVSLIIFLTPFILLAIMYKGYSAPVEDFENNENLSFTSIANQQFDAFLSDPNADNFEFTLTSEEANAALKAIYAEGNPNFGKTDENIPISQRKYAILIGENNGGFKGVTLDFSEKGLTLEAGIEVGFSNIYYQTTLFLDLEVSIEQVTVGQTVENQYKLVIKNISFGNLPILWMYDFANWTVGLFSQQDLNDLINTAVSDFGNYDLTTKSIWVTTTDLKGLLASNGESQPMLDALLGFIDEENLLLSGFGDNQGGLSLALGQMRSTKTAYQTSSTIMNENDLNALFQGQLTSLLISSLNGDTNLYYDMHEDAFNQLLEYYIGDSMDMNQSFELEDQVYLLETEPLYARYVGNKVHFTIIMKLFNANQPANFFKTDFTLIATPSISEDKKDLIFTIDSIGIGDDIGLSNDKVLMILALVGENEMIVGNQIILEDFMNEFASQGVTVNDVYVHNQYLRFEITPSASNLAILTDLQNQINGALGTVLADPDYADVLDVYNDFLLGNSEPDDLLDAINGLSVEEQADLYDALFQSLNGVTGLEGLLP</sequence>
<dbReference type="KEGG" id="aoc:Aocu_00400"/>
<evidence type="ECO:0000313" key="2">
    <source>
        <dbReference type="EMBL" id="CDR30113.1"/>
    </source>
</evidence>
<keyword evidence="3" id="KW-1185">Reference proteome</keyword>
<dbReference type="HOGENOM" id="CLU_492318_0_0_14"/>
<dbReference type="AlphaFoldDB" id="A0A061A898"/>
<keyword evidence="1" id="KW-0812">Transmembrane</keyword>
<dbReference type="InParanoid" id="A0A061A898"/>
<keyword evidence="1" id="KW-1133">Transmembrane helix</keyword>
<dbReference type="Proteomes" id="UP000032434">
    <property type="component" value="Chromosome 1"/>
</dbReference>
<dbReference type="STRING" id="35623.Aocu_00400"/>
<evidence type="ECO:0000313" key="3">
    <source>
        <dbReference type="Proteomes" id="UP000032434"/>
    </source>
</evidence>
<dbReference type="PATRIC" id="fig|35623.3.peg.40"/>
<evidence type="ECO:0000256" key="1">
    <source>
        <dbReference type="SAM" id="Phobius"/>
    </source>
</evidence>
<dbReference type="RefSeq" id="WP_045748716.1">
    <property type="nucleotide sequence ID" value="NZ_FUZK01000002.1"/>
</dbReference>
<proteinExistence type="predicted"/>
<organism evidence="2 3">
    <name type="scientific">Acholeplasma oculi</name>
    <dbReference type="NCBI Taxonomy" id="35623"/>
    <lineage>
        <taxon>Bacteria</taxon>
        <taxon>Bacillati</taxon>
        <taxon>Mycoplasmatota</taxon>
        <taxon>Mollicutes</taxon>
        <taxon>Acholeplasmatales</taxon>
        <taxon>Acholeplasmataceae</taxon>
        <taxon>Acholeplasma</taxon>
    </lineage>
</organism>
<keyword evidence="1" id="KW-0472">Membrane</keyword>
<gene>
    <name evidence="2" type="ORF">Aocu_00400</name>
</gene>
<dbReference type="EMBL" id="LK028559">
    <property type="protein sequence ID" value="CDR30113.1"/>
    <property type="molecule type" value="Genomic_DNA"/>
</dbReference>
<accession>A0A061A898</accession>